<gene>
    <name evidence="1" type="ORF">UFOPK3522_00876</name>
    <name evidence="2" type="ORF">UFOPK4175_00493</name>
</gene>
<dbReference type="EMBL" id="CAFBPX010000065">
    <property type="protein sequence ID" value="CAB5032547.1"/>
    <property type="molecule type" value="Genomic_DNA"/>
</dbReference>
<accession>A0A6J5ZSP5</accession>
<name>A0A6J5ZSP5_9ZZZZ</name>
<dbReference type="AlphaFoldDB" id="A0A6J5ZSP5"/>
<dbReference type="EMBL" id="CAESAO010000065">
    <property type="protein sequence ID" value="CAB4343807.1"/>
    <property type="molecule type" value="Genomic_DNA"/>
</dbReference>
<reference evidence="1" key="1">
    <citation type="submission" date="2020-05" db="EMBL/GenBank/DDBJ databases">
        <authorList>
            <person name="Chiriac C."/>
            <person name="Salcher M."/>
            <person name="Ghai R."/>
            <person name="Kavagutti S V."/>
        </authorList>
    </citation>
    <scope>NUCLEOTIDE SEQUENCE</scope>
</reference>
<protein>
    <submittedName>
        <fullName evidence="1">Unannotated protein</fullName>
    </submittedName>
</protein>
<dbReference type="InterPro" id="IPR024479">
    <property type="entry name" value="DUF3866"/>
</dbReference>
<proteinExistence type="predicted"/>
<sequence length="339" mass="33584">MLVLREGVVTEVGPPAPEQQLLVDVPGRGPRAATADTALVGPCQVGDQVVVNTQAADLALGSGGFDVVHVNLTRGLGGEGLSGAHVMKLNYSSLQHAVLPVEDGSSDLPPGRPVGVCFLHGQLAPFAWAVGQARGGTKLGYVQGGGGALPGGHSRTVIELREQGLLVGTITAGASYGGEAEAITLAGGIAHGIGELGWDAAVVAPGPGIIGSGSRLGHGGMAALDAAHTALALGCPVVVAPRMSNGDARDRHQGCSHHTQTVLDLLLAPVSVAAPPGAGAEITRGCGHNVVELDVDLEAYGASGLPGTTMGRSIEDDPLFFGAALAGGALLASAIDALA</sequence>
<organism evidence="1">
    <name type="scientific">freshwater metagenome</name>
    <dbReference type="NCBI Taxonomy" id="449393"/>
    <lineage>
        <taxon>unclassified sequences</taxon>
        <taxon>metagenomes</taxon>
        <taxon>ecological metagenomes</taxon>
    </lineage>
</organism>
<dbReference type="Pfam" id="PF12982">
    <property type="entry name" value="DUF3866"/>
    <property type="match status" value="1"/>
</dbReference>
<evidence type="ECO:0000313" key="1">
    <source>
        <dbReference type="EMBL" id="CAB4343807.1"/>
    </source>
</evidence>
<evidence type="ECO:0000313" key="2">
    <source>
        <dbReference type="EMBL" id="CAB5032547.1"/>
    </source>
</evidence>